<reference evidence="2 3" key="1">
    <citation type="submission" date="2021-06" db="EMBL/GenBank/DDBJ databases">
        <authorList>
            <person name="Kallberg Y."/>
            <person name="Tangrot J."/>
            <person name="Rosling A."/>
        </authorList>
    </citation>
    <scope>NUCLEOTIDE SEQUENCE [LARGE SCALE GENOMIC DNA]</scope>
    <source>
        <strain evidence="2 3">120-4 pot B 10/14</strain>
    </source>
</reference>
<evidence type="ECO:0000313" key="2">
    <source>
        <dbReference type="EMBL" id="CAG8841694.1"/>
    </source>
</evidence>
<keyword evidence="3" id="KW-1185">Reference proteome</keyword>
<organism evidence="2 3">
    <name type="scientific">Gigaspora margarita</name>
    <dbReference type="NCBI Taxonomy" id="4874"/>
    <lineage>
        <taxon>Eukaryota</taxon>
        <taxon>Fungi</taxon>
        <taxon>Fungi incertae sedis</taxon>
        <taxon>Mucoromycota</taxon>
        <taxon>Glomeromycotina</taxon>
        <taxon>Glomeromycetes</taxon>
        <taxon>Diversisporales</taxon>
        <taxon>Gigasporaceae</taxon>
        <taxon>Gigaspora</taxon>
    </lineage>
</organism>
<feature type="coiled-coil region" evidence="1">
    <location>
        <begin position="2"/>
        <end position="59"/>
    </location>
</feature>
<feature type="non-terminal residue" evidence="2">
    <location>
        <position position="60"/>
    </location>
</feature>
<feature type="non-terminal residue" evidence="2">
    <location>
        <position position="1"/>
    </location>
</feature>
<dbReference type="EMBL" id="CAJVQB010066588">
    <property type="protein sequence ID" value="CAG8841694.1"/>
    <property type="molecule type" value="Genomic_DNA"/>
</dbReference>
<comment type="caution">
    <text evidence="2">The sequence shown here is derived from an EMBL/GenBank/DDBJ whole genome shotgun (WGS) entry which is preliminary data.</text>
</comment>
<evidence type="ECO:0000313" key="3">
    <source>
        <dbReference type="Proteomes" id="UP000789901"/>
    </source>
</evidence>
<keyword evidence="1" id="KW-0175">Coiled coil</keyword>
<protein>
    <submittedName>
        <fullName evidence="2">28871_t:CDS:1</fullName>
    </submittedName>
</protein>
<sequence>ELDKLREKLDKLENQKIQQAEEIKNESDPTEKAKKIAVMEETEEEISQVKKEIENKEKQC</sequence>
<evidence type="ECO:0000256" key="1">
    <source>
        <dbReference type="SAM" id="Coils"/>
    </source>
</evidence>
<accession>A0ABN7WVU9</accession>
<gene>
    <name evidence="2" type="ORF">GMARGA_LOCUS35571</name>
</gene>
<name>A0ABN7WVU9_GIGMA</name>
<dbReference type="Proteomes" id="UP000789901">
    <property type="component" value="Unassembled WGS sequence"/>
</dbReference>
<proteinExistence type="predicted"/>